<dbReference type="EMBL" id="VBRY01000013">
    <property type="protein sequence ID" value="TLS65739.1"/>
    <property type="molecule type" value="Genomic_DNA"/>
</dbReference>
<gene>
    <name evidence="1" type="ORF">FEF65_12260</name>
</gene>
<protein>
    <submittedName>
        <fullName evidence="1">Uncharacterized protein</fullName>
    </submittedName>
</protein>
<name>A0A5R9GL76_9PROT</name>
<reference evidence="1 2" key="1">
    <citation type="journal article" date="2019" name="Appl. Environ. Microbiol.">
        <title>Environmental Evidence and Genomic Insight of Iron-oxidizing Bacteria Preference Towards More Corrosion Resistant Stainless Steel at Higher Salinities.</title>
        <authorList>
            <person name="Garrison C.E."/>
            <person name="Price K.A."/>
            <person name="Field E.K."/>
        </authorList>
    </citation>
    <scope>NUCLEOTIDE SEQUENCE [LARGE SCALE GENOMIC DNA]</scope>
    <source>
        <strain evidence="1 2">P3</strain>
    </source>
</reference>
<organism evidence="1 2">
    <name type="scientific">Mariprofundus erugo</name>
    <dbReference type="NCBI Taxonomy" id="2528639"/>
    <lineage>
        <taxon>Bacteria</taxon>
        <taxon>Pseudomonadati</taxon>
        <taxon>Pseudomonadota</taxon>
        <taxon>Candidatius Mariprofundia</taxon>
        <taxon>Mariprofundales</taxon>
        <taxon>Mariprofundaceae</taxon>
        <taxon>Mariprofundus</taxon>
    </lineage>
</organism>
<comment type="caution">
    <text evidence="1">The sequence shown here is derived from an EMBL/GenBank/DDBJ whole genome shotgun (WGS) entry which is preliminary data.</text>
</comment>
<keyword evidence="2" id="KW-1185">Reference proteome</keyword>
<accession>A0A5R9GL76</accession>
<evidence type="ECO:0000313" key="1">
    <source>
        <dbReference type="EMBL" id="TLS65739.1"/>
    </source>
</evidence>
<dbReference type="AlphaFoldDB" id="A0A5R9GL76"/>
<dbReference type="Proteomes" id="UP000306585">
    <property type="component" value="Unassembled WGS sequence"/>
</dbReference>
<dbReference type="RefSeq" id="WP_138240118.1">
    <property type="nucleotide sequence ID" value="NZ_VBRY01000013.1"/>
</dbReference>
<sequence>MANQCSGRGDDELQAALPGRLHLPASGGHVIHLDDMQYRRFGVIFSVVRGDVDLLPSRQKSVGKDKCVTKRQETDWTAKGRPQGDGMMFESFYVCLQIIICAKKSLGVWGDSGKKTIYQR</sequence>
<evidence type="ECO:0000313" key="2">
    <source>
        <dbReference type="Proteomes" id="UP000306585"/>
    </source>
</evidence>
<proteinExistence type="predicted"/>